<evidence type="ECO:0000313" key="1">
    <source>
        <dbReference type="EMBL" id="CAG8434992.1"/>
    </source>
</evidence>
<proteinExistence type="predicted"/>
<dbReference type="EMBL" id="CAJVPM010000046">
    <property type="protein sequence ID" value="CAG8434992.1"/>
    <property type="molecule type" value="Genomic_DNA"/>
</dbReference>
<dbReference type="Proteomes" id="UP000789860">
    <property type="component" value="Unassembled WGS sequence"/>
</dbReference>
<sequence length="124" mass="14203">MTIFEKQQNWHNQKEYLNMSNTLEYLNTTAKDISYLQTLMDTISKGIIDKIILLLPKKKKNTSSNTDNIDKITNSYHLGSMHEQELEKKLYTALKSKTKVNNLSKKLQNISRSIGSLSQGPKGL</sequence>
<evidence type="ECO:0000313" key="2">
    <source>
        <dbReference type="Proteomes" id="UP000789860"/>
    </source>
</evidence>
<protein>
    <submittedName>
        <fullName evidence="1">6442_t:CDS:1</fullName>
    </submittedName>
</protein>
<name>A0ACA9JVE1_9GLOM</name>
<gene>
    <name evidence="1" type="ORF">SCALOS_LOCUS141</name>
</gene>
<accession>A0ACA9JVE1</accession>
<comment type="caution">
    <text evidence="1">The sequence shown here is derived from an EMBL/GenBank/DDBJ whole genome shotgun (WGS) entry which is preliminary data.</text>
</comment>
<organism evidence="1 2">
    <name type="scientific">Scutellospora calospora</name>
    <dbReference type="NCBI Taxonomy" id="85575"/>
    <lineage>
        <taxon>Eukaryota</taxon>
        <taxon>Fungi</taxon>
        <taxon>Fungi incertae sedis</taxon>
        <taxon>Mucoromycota</taxon>
        <taxon>Glomeromycotina</taxon>
        <taxon>Glomeromycetes</taxon>
        <taxon>Diversisporales</taxon>
        <taxon>Gigasporaceae</taxon>
        <taxon>Scutellospora</taxon>
    </lineage>
</organism>
<keyword evidence="2" id="KW-1185">Reference proteome</keyword>
<reference evidence="1" key="1">
    <citation type="submission" date="2021-06" db="EMBL/GenBank/DDBJ databases">
        <authorList>
            <person name="Kallberg Y."/>
            <person name="Tangrot J."/>
            <person name="Rosling A."/>
        </authorList>
    </citation>
    <scope>NUCLEOTIDE SEQUENCE</scope>
    <source>
        <strain evidence="1">AU212A</strain>
    </source>
</reference>